<dbReference type="GO" id="GO:0005829">
    <property type="term" value="C:cytosol"/>
    <property type="evidence" value="ECO:0007669"/>
    <property type="project" value="TreeGrafter"/>
</dbReference>
<name>A0A840DII5_9MICO</name>
<protein>
    <submittedName>
        <fullName evidence="3">Diaminopimelate epimerase</fullName>
        <ecNumber evidence="3">5.1.1.7</ecNumber>
    </submittedName>
</protein>
<dbReference type="Gene3D" id="3.10.310.10">
    <property type="entry name" value="Diaminopimelate Epimerase, Chain A, domain 1"/>
    <property type="match status" value="2"/>
</dbReference>
<dbReference type="RefSeq" id="WP_183304613.1">
    <property type="nucleotide sequence ID" value="NZ_JACIFD010000007.1"/>
</dbReference>
<dbReference type="EC" id="5.1.1.7" evidence="3"/>
<gene>
    <name evidence="3" type="ORF">F5897_000883</name>
</gene>
<reference evidence="3" key="1">
    <citation type="submission" date="2020-08" db="EMBL/GenBank/DDBJ databases">
        <title>Sequencing the genomes of 1000 actinobacteria strains.</title>
        <authorList>
            <person name="Klenk H.-P."/>
        </authorList>
    </citation>
    <scope>NUCLEOTIDE SEQUENCE [LARGE SCALE GENOMIC DNA]</scope>
    <source>
        <strain evidence="3">DSM 27064</strain>
    </source>
</reference>
<dbReference type="PANTHER" id="PTHR31689">
    <property type="entry name" value="DIAMINOPIMELATE EPIMERASE, CHLOROPLASTIC"/>
    <property type="match status" value="1"/>
</dbReference>
<dbReference type="GO" id="GO:0009089">
    <property type="term" value="P:lysine biosynthetic process via diaminopimelate"/>
    <property type="evidence" value="ECO:0007669"/>
    <property type="project" value="InterPro"/>
</dbReference>
<evidence type="ECO:0000256" key="2">
    <source>
        <dbReference type="ARBA" id="ARBA00023235"/>
    </source>
</evidence>
<evidence type="ECO:0000256" key="1">
    <source>
        <dbReference type="ARBA" id="ARBA00010219"/>
    </source>
</evidence>
<accession>A0A840DII5</accession>
<dbReference type="EMBL" id="JACIFD010000007">
    <property type="protein sequence ID" value="MBB4071575.1"/>
    <property type="molecule type" value="Genomic_DNA"/>
</dbReference>
<dbReference type="PANTHER" id="PTHR31689:SF0">
    <property type="entry name" value="DIAMINOPIMELATE EPIMERASE"/>
    <property type="match status" value="1"/>
</dbReference>
<comment type="caution">
    <text evidence="3">The sequence shown here is derived from an EMBL/GenBank/DDBJ whole genome shotgun (WGS) entry which is preliminary data.</text>
</comment>
<organism evidence="3 4">
    <name type="scientific">Canibacter oris</name>
    <dbReference type="NCBI Taxonomy" id="1365628"/>
    <lineage>
        <taxon>Bacteria</taxon>
        <taxon>Bacillati</taxon>
        <taxon>Actinomycetota</taxon>
        <taxon>Actinomycetes</taxon>
        <taxon>Micrococcales</taxon>
        <taxon>Microbacteriaceae</taxon>
        <taxon>Canibacter</taxon>
    </lineage>
</organism>
<dbReference type="GO" id="GO:0008837">
    <property type="term" value="F:diaminopimelate epimerase activity"/>
    <property type="evidence" value="ECO:0007669"/>
    <property type="project" value="UniProtKB-EC"/>
</dbReference>
<comment type="similarity">
    <text evidence="1">Belongs to the diaminopimelate epimerase family.</text>
</comment>
<proteinExistence type="inferred from homology"/>
<dbReference type="InterPro" id="IPR001653">
    <property type="entry name" value="DAP_epimerase_DapF"/>
</dbReference>
<evidence type="ECO:0000313" key="4">
    <source>
        <dbReference type="Proteomes" id="UP000571183"/>
    </source>
</evidence>
<dbReference type="AlphaFoldDB" id="A0A840DII5"/>
<keyword evidence="2 3" id="KW-0413">Isomerase</keyword>
<dbReference type="Proteomes" id="UP000571183">
    <property type="component" value="Unassembled WGS sequence"/>
</dbReference>
<keyword evidence="4" id="KW-1185">Reference proteome</keyword>
<evidence type="ECO:0000313" key="3">
    <source>
        <dbReference type="EMBL" id="MBB4071575.1"/>
    </source>
</evidence>
<dbReference type="SUPFAM" id="SSF54506">
    <property type="entry name" value="Diaminopimelate epimerase-like"/>
    <property type="match status" value="1"/>
</dbReference>
<sequence>MAELNFTKLHASGQDFIVYADPHSEMPLDAADIAKLCNRTTGVGATHLIRAVKTAHHPRGQRLLREYPEAEWFLDCYDSDGAPSVVSASAIQAYVHFLLSTQLLVLADRRETFAIATTNGVKDVLAGFAGYSVDLGKWRSAGTDPSRAIKQLTIDNEYTVYGGLAVTHSGSADTAAVTALLQAVDRPARILLCDFAAAQVKDGVATLCARYFREGAELPADAEAAVAAALATRAAVPGLPHHWKIVMPGGVLGVRMFPTEEGEHVSASGPVETVYHGTVSL</sequence>